<dbReference type="Proteomes" id="UP000245539">
    <property type="component" value="Unassembled WGS sequence"/>
</dbReference>
<feature type="transmembrane region" description="Helical" evidence="1">
    <location>
        <begin position="213"/>
        <end position="231"/>
    </location>
</feature>
<dbReference type="AlphaFoldDB" id="A0A317CSQ3"/>
<name>A0A317CSQ3_9GAMM</name>
<dbReference type="RefSeq" id="WP_109836668.1">
    <property type="nucleotide sequence ID" value="NZ_QGKM01000010.1"/>
</dbReference>
<evidence type="ECO:0000256" key="1">
    <source>
        <dbReference type="SAM" id="Phobius"/>
    </source>
</evidence>
<sequence length="241" mass="28092">MSQETPRNVAPKYEIFVFSYWYYPLFLLFYITPIILSLIYNEDIEAVVGVDFTAYFVLSLVIIPYFFVSYITSRLTCLPVRVSFDEQQITVEYFARNLKRVKKAETCRLDDIASFKDVHLSGGTFRLKLTNGETFSLNPSGWQKKDNDYDRLLKDFKQHVQTLNPDGLGKTIKYADFYTSAWGKVLYRLSLIAFWGGVVMLIFTVFIPDPFDWAMLKAPFVLMFVSVGYIAKYSRWDSDED</sequence>
<organism evidence="2 3">
    <name type="scientific">Leucothrix pacifica</name>
    <dbReference type="NCBI Taxonomy" id="1247513"/>
    <lineage>
        <taxon>Bacteria</taxon>
        <taxon>Pseudomonadati</taxon>
        <taxon>Pseudomonadota</taxon>
        <taxon>Gammaproteobacteria</taxon>
        <taxon>Thiotrichales</taxon>
        <taxon>Thiotrichaceae</taxon>
        <taxon>Leucothrix</taxon>
    </lineage>
</organism>
<reference evidence="2 3" key="1">
    <citation type="submission" date="2018-05" db="EMBL/GenBank/DDBJ databases">
        <title>Leucothrix arctica sp. nov., isolated from Arctic seawater.</title>
        <authorList>
            <person name="Choi A."/>
            <person name="Baek K."/>
        </authorList>
    </citation>
    <scope>NUCLEOTIDE SEQUENCE [LARGE SCALE GENOMIC DNA]</scope>
    <source>
        <strain evidence="2 3">JCM 18388</strain>
    </source>
</reference>
<keyword evidence="3" id="KW-1185">Reference proteome</keyword>
<evidence type="ECO:0000313" key="2">
    <source>
        <dbReference type="EMBL" id="PWQ99470.1"/>
    </source>
</evidence>
<proteinExistence type="predicted"/>
<feature type="transmembrane region" description="Helical" evidence="1">
    <location>
        <begin position="52"/>
        <end position="71"/>
    </location>
</feature>
<feature type="transmembrane region" description="Helical" evidence="1">
    <location>
        <begin position="185"/>
        <end position="207"/>
    </location>
</feature>
<feature type="transmembrane region" description="Helical" evidence="1">
    <location>
        <begin position="20"/>
        <end position="40"/>
    </location>
</feature>
<comment type="caution">
    <text evidence="2">The sequence shown here is derived from an EMBL/GenBank/DDBJ whole genome shotgun (WGS) entry which is preliminary data.</text>
</comment>
<keyword evidence="1" id="KW-0472">Membrane</keyword>
<keyword evidence="1" id="KW-0812">Transmembrane</keyword>
<evidence type="ECO:0000313" key="3">
    <source>
        <dbReference type="Proteomes" id="UP000245539"/>
    </source>
</evidence>
<protein>
    <submittedName>
        <fullName evidence="2">Uncharacterized protein</fullName>
    </submittedName>
</protein>
<gene>
    <name evidence="2" type="ORF">DKW60_05515</name>
</gene>
<dbReference type="EMBL" id="QGKM01000010">
    <property type="protein sequence ID" value="PWQ99470.1"/>
    <property type="molecule type" value="Genomic_DNA"/>
</dbReference>
<keyword evidence="1" id="KW-1133">Transmembrane helix</keyword>
<dbReference type="OrthoDB" id="9828915at2"/>
<accession>A0A317CSQ3</accession>